<proteinExistence type="predicted"/>
<keyword evidence="2" id="KW-0238">DNA-binding</keyword>
<evidence type="ECO:0000313" key="5">
    <source>
        <dbReference type="EMBL" id="GAA3760186.1"/>
    </source>
</evidence>
<dbReference type="SUPFAM" id="SSF46689">
    <property type="entry name" value="Homeodomain-like"/>
    <property type="match status" value="1"/>
</dbReference>
<dbReference type="InterPro" id="IPR020449">
    <property type="entry name" value="Tscrpt_reg_AraC-type_HTH"/>
</dbReference>
<evidence type="ECO:0000256" key="3">
    <source>
        <dbReference type="ARBA" id="ARBA00023163"/>
    </source>
</evidence>
<dbReference type="InterPro" id="IPR009057">
    <property type="entry name" value="Homeodomain-like_sf"/>
</dbReference>
<accession>A0ABP7GAK2</accession>
<dbReference type="InterPro" id="IPR035418">
    <property type="entry name" value="AraC-bd_2"/>
</dbReference>
<dbReference type="EMBL" id="BAABDD010000030">
    <property type="protein sequence ID" value="GAA3760186.1"/>
    <property type="molecule type" value="Genomic_DNA"/>
</dbReference>
<dbReference type="Gene3D" id="1.10.10.60">
    <property type="entry name" value="Homeodomain-like"/>
    <property type="match status" value="1"/>
</dbReference>
<dbReference type="PANTHER" id="PTHR46796:SF6">
    <property type="entry name" value="ARAC SUBFAMILY"/>
    <property type="match status" value="1"/>
</dbReference>
<dbReference type="Pfam" id="PF14525">
    <property type="entry name" value="AraC_binding_2"/>
    <property type="match status" value="1"/>
</dbReference>
<evidence type="ECO:0000256" key="2">
    <source>
        <dbReference type="ARBA" id="ARBA00023125"/>
    </source>
</evidence>
<dbReference type="InterPro" id="IPR018060">
    <property type="entry name" value="HTH_AraC"/>
</dbReference>
<name>A0ABP7GAK2_9ACTN</name>
<dbReference type="PROSITE" id="PS01124">
    <property type="entry name" value="HTH_ARAC_FAMILY_2"/>
    <property type="match status" value="1"/>
</dbReference>
<gene>
    <name evidence="5" type="ORF">GCM10022402_42650</name>
</gene>
<keyword evidence="3" id="KW-0804">Transcription</keyword>
<comment type="caution">
    <text evidence="5">The sequence shown here is derived from an EMBL/GenBank/DDBJ whole genome shotgun (WGS) entry which is preliminary data.</text>
</comment>
<evidence type="ECO:0000259" key="4">
    <source>
        <dbReference type="PROSITE" id="PS01124"/>
    </source>
</evidence>
<dbReference type="SMART" id="SM00342">
    <property type="entry name" value="HTH_ARAC"/>
    <property type="match status" value="1"/>
</dbReference>
<evidence type="ECO:0000313" key="6">
    <source>
        <dbReference type="Proteomes" id="UP001500908"/>
    </source>
</evidence>
<dbReference type="Proteomes" id="UP001500908">
    <property type="component" value="Unassembled WGS sequence"/>
</dbReference>
<dbReference type="PANTHER" id="PTHR46796">
    <property type="entry name" value="HTH-TYPE TRANSCRIPTIONAL ACTIVATOR RHAS-RELATED"/>
    <property type="match status" value="1"/>
</dbReference>
<feature type="domain" description="HTH araC/xylS-type" evidence="4">
    <location>
        <begin position="218"/>
        <end position="319"/>
    </location>
</feature>
<dbReference type="InterPro" id="IPR050204">
    <property type="entry name" value="AraC_XylS_family_regulators"/>
</dbReference>
<dbReference type="Pfam" id="PF12833">
    <property type="entry name" value="HTH_18"/>
    <property type="match status" value="1"/>
</dbReference>
<keyword evidence="6" id="KW-1185">Reference proteome</keyword>
<keyword evidence="1" id="KW-0805">Transcription regulation</keyword>
<reference evidence="6" key="1">
    <citation type="journal article" date="2019" name="Int. J. Syst. Evol. Microbiol.">
        <title>The Global Catalogue of Microorganisms (GCM) 10K type strain sequencing project: providing services to taxonomists for standard genome sequencing and annotation.</title>
        <authorList>
            <consortium name="The Broad Institute Genomics Platform"/>
            <consortium name="The Broad Institute Genome Sequencing Center for Infectious Disease"/>
            <person name="Wu L."/>
            <person name="Ma J."/>
        </authorList>
    </citation>
    <scope>NUCLEOTIDE SEQUENCE [LARGE SCALE GENOMIC DNA]</scope>
    <source>
        <strain evidence="6">JCM 17137</strain>
    </source>
</reference>
<sequence>MGATMTAIWDASSMPPQERADALREFLGTEIGPLEVDHKVPPQDIQVRLALSDLGSTGLCSARSSGLIGRRTSKQARDDTPPTLVLALQRSGTGMVLQSGREAVLRPGEFALCDTTLPYTLAFQQGMNTHFYFIPLSEVALPHDALRRICAVSMGERTPMEGLASNHLTRVAEAPELRTGSYAEQLAQPSVELVRALLATHVDHLGLAREPLHESMTGRIVEYMRQHLAEPDLSATRIARAHNISVRYLYVLLERSGISLGDWIRARRLEECRKALAKPTSRAVTIASIARRWGFTDPAHFSRAFRETYGVTPREWRATRAPATSAPR</sequence>
<organism evidence="5 6">
    <name type="scientific">Salinactinospora qingdaonensis</name>
    <dbReference type="NCBI Taxonomy" id="702744"/>
    <lineage>
        <taxon>Bacteria</taxon>
        <taxon>Bacillati</taxon>
        <taxon>Actinomycetota</taxon>
        <taxon>Actinomycetes</taxon>
        <taxon>Streptosporangiales</taxon>
        <taxon>Nocardiopsidaceae</taxon>
        <taxon>Salinactinospora</taxon>
    </lineage>
</organism>
<dbReference type="PRINTS" id="PR00032">
    <property type="entry name" value="HTHARAC"/>
</dbReference>
<protein>
    <submittedName>
        <fullName evidence="5">Helix-turn-helix domain-containing protein</fullName>
    </submittedName>
</protein>
<evidence type="ECO:0000256" key="1">
    <source>
        <dbReference type="ARBA" id="ARBA00023015"/>
    </source>
</evidence>